<dbReference type="STRING" id="1549855.AY555_03095"/>
<dbReference type="RefSeq" id="WP_066133313.1">
    <property type="nucleotide sequence ID" value="NZ_CP014525.1"/>
</dbReference>
<gene>
    <name evidence="3" type="ORF">AY555_03095</name>
</gene>
<name>A0A143DC64_9PROT</name>
<dbReference type="GO" id="GO:0004040">
    <property type="term" value="F:amidase activity"/>
    <property type="evidence" value="ECO:0007669"/>
    <property type="project" value="InterPro"/>
</dbReference>
<dbReference type="InterPro" id="IPR002901">
    <property type="entry name" value="MGlyc_endo_b_GlcNAc-like_dom"/>
</dbReference>
<dbReference type="Gene3D" id="1.10.530.10">
    <property type="match status" value="1"/>
</dbReference>
<organism evidence="3 4">
    <name type="scientific">Haematospirillum jordaniae</name>
    <dbReference type="NCBI Taxonomy" id="1549855"/>
    <lineage>
        <taxon>Bacteria</taxon>
        <taxon>Pseudomonadati</taxon>
        <taxon>Pseudomonadota</taxon>
        <taxon>Alphaproteobacteria</taxon>
        <taxon>Rhodospirillales</taxon>
        <taxon>Novispirillaceae</taxon>
        <taxon>Haematospirillum</taxon>
    </lineage>
</organism>
<keyword evidence="1" id="KW-1133">Transmembrane helix</keyword>
<keyword evidence="4" id="KW-1185">Reference proteome</keyword>
<evidence type="ECO:0000256" key="1">
    <source>
        <dbReference type="SAM" id="Phobius"/>
    </source>
</evidence>
<dbReference type="EMBL" id="CP014525">
    <property type="protein sequence ID" value="AMW34337.1"/>
    <property type="molecule type" value="Genomic_DNA"/>
</dbReference>
<dbReference type="PANTHER" id="PTHR40572">
    <property type="entry name" value="PROTEIN BAX"/>
    <property type="match status" value="1"/>
</dbReference>
<evidence type="ECO:0000313" key="3">
    <source>
        <dbReference type="EMBL" id="AMW34337.1"/>
    </source>
</evidence>
<dbReference type="PANTHER" id="PTHR40572:SF1">
    <property type="entry name" value="PROTEIN BAX"/>
    <property type="match status" value="1"/>
</dbReference>
<protein>
    <recommendedName>
        <fullName evidence="2">Mannosyl-glycoprotein endo-beta-N-acetylglucosamidase-like domain-containing protein</fullName>
    </recommendedName>
</protein>
<feature type="domain" description="Mannosyl-glycoprotein endo-beta-N-acetylglucosamidase-like" evidence="2">
    <location>
        <begin position="197"/>
        <end position="326"/>
    </location>
</feature>
<reference evidence="3 4" key="1">
    <citation type="submission" date="2016-02" db="EMBL/GenBank/DDBJ databases">
        <title>Complete Genome of H5569, the type strain of the newly described species Haematospirillium jordaniae.</title>
        <authorList>
            <person name="Nicholson A.C."/>
            <person name="Humrighouse B.W."/>
            <person name="Loparov V."/>
            <person name="McQuiston J.R."/>
        </authorList>
    </citation>
    <scope>NUCLEOTIDE SEQUENCE [LARGE SCALE GENOMIC DNA]</scope>
    <source>
        <strain evidence="3 4">H5569</strain>
    </source>
</reference>
<sequence length="360" mass="39706">MYQKRSCRRFNIVVLGVVFTCVGGLYSAAVSGVAGLHRGSERTVSESASTGAPSVPRTWVSLSSRVPSALLLPVGKPSVPTSLATPADVRAERLDALYEELSYGLDGVRSGVAAVPRVFSPSVPRDMRDVDVERRKSLFLRMLLPVILRVNEEIESDRTRLKRLIERDGAGMPVSEHDALWLEDKTREYRMRVVNMEQLLKRMDIVPPSIALAQAIEESGWGTSRFAMQGNALFGQWTPSARGLKHPDPIAPGWRIASFPSLLDAVRSYVVNLNTHSAYGEFRLARFSARKAGSLPEGMSLAPYLHRYSERGSAYTQALRNIIRVNELRAFDSARLSDRAIEVAALPDDLIHAPDLSPAP</sequence>
<dbReference type="KEGG" id="hjo:AY555_03095"/>
<evidence type="ECO:0000313" key="4">
    <source>
        <dbReference type="Proteomes" id="UP000076066"/>
    </source>
</evidence>
<keyword evidence="1" id="KW-0812">Transmembrane</keyword>
<dbReference type="AlphaFoldDB" id="A0A143DC64"/>
<dbReference type="Pfam" id="PF01832">
    <property type="entry name" value="Glucosaminidase"/>
    <property type="match status" value="1"/>
</dbReference>
<dbReference type="Proteomes" id="UP000076066">
    <property type="component" value="Chromosome"/>
</dbReference>
<dbReference type="OrthoDB" id="9788155at2"/>
<proteinExistence type="predicted"/>
<dbReference type="GeneID" id="53316137"/>
<keyword evidence="1" id="KW-0472">Membrane</keyword>
<dbReference type="InterPro" id="IPR053195">
    <property type="entry name" value="Bax-like"/>
</dbReference>
<evidence type="ECO:0000259" key="2">
    <source>
        <dbReference type="Pfam" id="PF01832"/>
    </source>
</evidence>
<feature type="transmembrane region" description="Helical" evidence="1">
    <location>
        <begin position="12"/>
        <end position="36"/>
    </location>
</feature>
<accession>A0A143DC64</accession>